<organism evidence="1 2">
    <name type="scientific">Stephania cephalantha</name>
    <dbReference type="NCBI Taxonomy" id="152367"/>
    <lineage>
        <taxon>Eukaryota</taxon>
        <taxon>Viridiplantae</taxon>
        <taxon>Streptophyta</taxon>
        <taxon>Embryophyta</taxon>
        <taxon>Tracheophyta</taxon>
        <taxon>Spermatophyta</taxon>
        <taxon>Magnoliopsida</taxon>
        <taxon>Ranunculales</taxon>
        <taxon>Menispermaceae</taxon>
        <taxon>Menispermoideae</taxon>
        <taxon>Cissampelideae</taxon>
        <taxon>Stephania</taxon>
    </lineage>
</organism>
<dbReference type="InterPro" id="IPR019587">
    <property type="entry name" value="Polyketide_cyclase/dehydratase"/>
</dbReference>
<proteinExistence type="predicted"/>
<dbReference type="InterPro" id="IPR023393">
    <property type="entry name" value="START-like_dom_sf"/>
</dbReference>
<dbReference type="Gene3D" id="3.30.530.20">
    <property type="match status" value="1"/>
</dbReference>
<gene>
    <name evidence="1" type="ORF">Scep_008085</name>
</gene>
<dbReference type="InterPro" id="IPR053249">
    <property type="entry name" value="LFS"/>
</dbReference>
<evidence type="ECO:0000313" key="2">
    <source>
        <dbReference type="Proteomes" id="UP001419268"/>
    </source>
</evidence>
<evidence type="ECO:0008006" key="3">
    <source>
        <dbReference type="Google" id="ProtNLM"/>
    </source>
</evidence>
<keyword evidence="2" id="KW-1185">Reference proteome</keyword>
<dbReference type="EMBL" id="JBBNAG010000003">
    <property type="protein sequence ID" value="KAK9149328.1"/>
    <property type="molecule type" value="Genomic_DNA"/>
</dbReference>
<evidence type="ECO:0000313" key="1">
    <source>
        <dbReference type="EMBL" id="KAK9149328.1"/>
    </source>
</evidence>
<name>A0AAP0KCS4_9MAGN</name>
<dbReference type="CDD" id="cd07821">
    <property type="entry name" value="PYR_PYL_RCAR_like"/>
    <property type="match status" value="1"/>
</dbReference>
<sequence length="180" mass="20033">MLLRQIPFCNLTIIMESNPEEKWEGKFSAKLLELKAEQVWPLIEDFCNVHRWLPTADNCHLVEGIAGQLGCVRYCSKSSASSDGSDGTINWATERLIAVDAKERYITYEIVENNVGFGSYVATMKVLAGEGPVENDGCEIEWSFVADPVAGWKQEGLIAFLESNLQGMAKRIEEALLVSK</sequence>
<dbReference type="Pfam" id="PF10604">
    <property type="entry name" value="Polyketide_cyc2"/>
    <property type="match status" value="1"/>
</dbReference>
<dbReference type="SUPFAM" id="SSF55961">
    <property type="entry name" value="Bet v1-like"/>
    <property type="match status" value="1"/>
</dbReference>
<reference evidence="1 2" key="1">
    <citation type="submission" date="2024-01" db="EMBL/GenBank/DDBJ databases">
        <title>Genome assemblies of Stephania.</title>
        <authorList>
            <person name="Yang L."/>
        </authorList>
    </citation>
    <scope>NUCLEOTIDE SEQUENCE [LARGE SCALE GENOMIC DNA]</scope>
    <source>
        <strain evidence="1">JXDWG</strain>
        <tissue evidence="1">Leaf</tissue>
    </source>
</reference>
<dbReference type="PANTHER" id="PTHR33789:SF11">
    <property type="entry name" value="OS05G0202300 PROTEIN"/>
    <property type="match status" value="1"/>
</dbReference>
<comment type="caution">
    <text evidence="1">The sequence shown here is derived from an EMBL/GenBank/DDBJ whole genome shotgun (WGS) entry which is preliminary data.</text>
</comment>
<accession>A0AAP0KCS4</accession>
<dbReference type="Proteomes" id="UP001419268">
    <property type="component" value="Unassembled WGS sequence"/>
</dbReference>
<dbReference type="AlphaFoldDB" id="A0AAP0KCS4"/>
<dbReference type="PANTHER" id="PTHR33789">
    <property type="entry name" value="LACHRYMATORY-FACTOR SYNTHASE"/>
    <property type="match status" value="1"/>
</dbReference>
<dbReference type="FunFam" id="3.30.530.20:FF:000064">
    <property type="entry name" value="Lachrymatory-factor synthase"/>
    <property type="match status" value="1"/>
</dbReference>
<protein>
    <recommendedName>
        <fullName evidence="3">Lachrymatory factor synthase</fullName>
    </recommendedName>
</protein>